<keyword evidence="8 21" id="KW-0812">Transmembrane</keyword>
<evidence type="ECO:0000256" key="16">
    <source>
        <dbReference type="ARBA" id="ARBA00030723"/>
    </source>
</evidence>
<evidence type="ECO:0000256" key="20">
    <source>
        <dbReference type="ARBA" id="ARBA00047852"/>
    </source>
</evidence>
<keyword evidence="7 22" id="KW-0808">Transferase</keyword>
<sequence length="427" mass="49817">MVLGMCIRKLGLGRIIVFLVIAIIFLQIVHFYSLTNMSSREKELEGKQQSHKTTQKFSSTARKVIQRLHHSHLMDSSGSYYLVRNVLIPDGEDTMSDHSSDVTLVTQCSANHLDDLVDLAERWNGAVSISVFTYDNDFPFAIKAMLYSHKCFNQIRRHVSINMIYPINKPPRVSDIDNISFEAINCDVPFHELRTTNTDNYAVSGIEYPHNVLRNFALKGAKTPYVFVVDIDMIPSSNLLLEFKTFIERRKQSSDGRIPKHDKVAFVVPSFEIKESIRIPETKTMLLTQMKSNNVRPFYMEACQRCQKQTSYSVWEKLVDIDFLDVGYTVDWKDPWEPFFITESHLPLYDERFKQYGFNRISQVCEMHIAGYRFDILNKAFLVHKGFKFAGKFHKSKEEELGRNRMLFRNFKEELKSKYPNSSRRCY</sequence>
<keyword evidence="12" id="KW-0333">Golgi apparatus</keyword>
<dbReference type="Gene3D" id="3.90.550.10">
    <property type="entry name" value="Spore Coat Polysaccharide Biosynthesis Protein SpsA, Chain A"/>
    <property type="match status" value="1"/>
</dbReference>
<evidence type="ECO:0000256" key="15">
    <source>
        <dbReference type="ARBA" id="ARBA00023211"/>
    </source>
</evidence>
<evidence type="ECO:0000256" key="10">
    <source>
        <dbReference type="ARBA" id="ARBA00022968"/>
    </source>
</evidence>
<keyword evidence="11 21" id="KW-1133">Transmembrane helix</keyword>
<dbReference type="PANTHER" id="PTHR46420:SF1">
    <property type="entry name" value="BETA-1,4-GLUCURONYLTRANSFERASE 1"/>
    <property type="match status" value="1"/>
</dbReference>
<evidence type="ECO:0000256" key="14">
    <source>
        <dbReference type="ARBA" id="ARBA00023180"/>
    </source>
</evidence>
<comment type="subcellular location">
    <subcellularLocation>
        <location evidence="2">Golgi apparatus membrane</location>
        <topology evidence="2">Single-pass type II membrane protein</topology>
    </subcellularLocation>
</comment>
<comment type="catalytic activity">
    <reaction evidence="20">
        <text>3-O-[beta-D-Xyl-(1-&gt;4)-Rib-ol-P-Rib-ol-P-3-beta-D-GalNAc-(1-&gt;3)-beta-D-GlcNAc-(1-&gt;4)-(O-6-P-alpha-D-Man)]-Thr-[protein] + UDP-alpha-D-glucuronate = 3-O-[beta-D-GlcA-(1-&gt;3)-beta-D-Xyl-(1-&gt;4)-Rib-ol-P-Rib-ol-P-3-beta-D-GalNAc-(1-&gt;3)-beta-D-GlcNAc-(1-&gt;4)-(O-6-P-alpha-D-Man)]-Thr-[protein] + UDP + H(+)</text>
        <dbReference type="Rhea" id="RHEA:46860"/>
        <dbReference type="Rhea" id="RHEA-COMP:15023"/>
        <dbReference type="Rhea" id="RHEA-COMP:17482"/>
        <dbReference type="ChEBI" id="CHEBI:15378"/>
        <dbReference type="ChEBI" id="CHEBI:58052"/>
        <dbReference type="ChEBI" id="CHEBI:58223"/>
        <dbReference type="ChEBI" id="CHEBI:142405"/>
        <dbReference type="ChEBI" id="CHEBI:177336"/>
    </reaction>
</comment>
<protein>
    <recommendedName>
        <fullName evidence="5">Beta-1,4-glucuronyltransferase 1</fullName>
    </recommendedName>
    <alternativeName>
        <fullName evidence="16">I-beta-1,3-N-acetylglucosaminyltransferase</fullName>
    </alternativeName>
    <alternativeName>
        <fullName evidence="19">N-acetyllactosaminide beta-1,3-N-acetylglucosaminyltransferase</fullName>
    </alternativeName>
    <alternativeName>
        <fullName evidence="17">Poly-N-acetyllactosamine extension enzyme</fullName>
    </alternativeName>
    <alternativeName>
        <fullName evidence="18">UDP-GlcNAc:betaGal beta-1,3-N-acetylglucosaminyltransferase 1</fullName>
    </alternativeName>
</protein>
<keyword evidence="10" id="KW-0735">Signal-anchor</keyword>
<dbReference type="STRING" id="6573.A0A210PQ54"/>
<evidence type="ECO:0000256" key="1">
    <source>
        <dbReference type="ARBA" id="ARBA00001936"/>
    </source>
</evidence>
<evidence type="ECO:0000256" key="19">
    <source>
        <dbReference type="ARBA" id="ARBA00033291"/>
    </source>
</evidence>
<evidence type="ECO:0000256" key="2">
    <source>
        <dbReference type="ARBA" id="ARBA00004323"/>
    </source>
</evidence>
<keyword evidence="23" id="KW-1185">Reference proteome</keyword>
<comment type="cofactor">
    <cofactor evidence="1">
        <name>Mn(2+)</name>
        <dbReference type="ChEBI" id="CHEBI:29035"/>
    </cofactor>
</comment>
<dbReference type="InterPro" id="IPR029044">
    <property type="entry name" value="Nucleotide-diphossugar_trans"/>
</dbReference>
<keyword evidence="6 22" id="KW-0328">Glycosyltransferase</keyword>
<evidence type="ECO:0000256" key="11">
    <source>
        <dbReference type="ARBA" id="ARBA00022989"/>
    </source>
</evidence>
<evidence type="ECO:0000256" key="5">
    <source>
        <dbReference type="ARBA" id="ARBA00017962"/>
    </source>
</evidence>
<evidence type="ECO:0000256" key="9">
    <source>
        <dbReference type="ARBA" id="ARBA00022723"/>
    </source>
</evidence>
<reference evidence="22 23" key="1">
    <citation type="journal article" date="2017" name="Nat. Ecol. Evol.">
        <title>Scallop genome provides insights into evolution of bilaterian karyotype and development.</title>
        <authorList>
            <person name="Wang S."/>
            <person name="Zhang J."/>
            <person name="Jiao W."/>
            <person name="Li J."/>
            <person name="Xun X."/>
            <person name="Sun Y."/>
            <person name="Guo X."/>
            <person name="Huan P."/>
            <person name="Dong B."/>
            <person name="Zhang L."/>
            <person name="Hu X."/>
            <person name="Sun X."/>
            <person name="Wang J."/>
            <person name="Zhao C."/>
            <person name="Wang Y."/>
            <person name="Wang D."/>
            <person name="Huang X."/>
            <person name="Wang R."/>
            <person name="Lv J."/>
            <person name="Li Y."/>
            <person name="Zhang Z."/>
            <person name="Liu B."/>
            <person name="Lu W."/>
            <person name="Hui Y."/>
            <person name="Liang J."/>
            <person name="Zhou Z."/>
            <person name="Hou R."/>
            <person name="Li X."/>
            <person name="Liu Y."/>
            <person name="Li H."/>
            <person name="Ning X."/>
            <person name="Lin Y."/>
            <person name="Zhao L."/>
            <person name="Xing Q."/>
            <person name="Dou J."/>
            <person name="Li Y."/>
            <person name="Mao J."/>
            <person name="Guo H."/>
            <person name="Dou H."/>
            <person name="Li T."/>
            <person name="Mu C."/>
            <person name="Jiang W."/>
            <person name="Fu Q."/>
            <person name="Fu X."/>
            <person name="Miao Y."/>
            <person name="Liu J."/>
            <person name="Yu Q."/>
            <person name="Li R."/>
            <person name="Liao H."/>
            <person name="Li X."/>
            <person name="Kong Y."/>
            <person name="Jiang Z."/>
            <person name="Chourrout D."/>
            <person name="Li R."/>
            <person name="Bao Z."/>
        </authorList>
    </citation>
    <scope>NUCLEOTIDE SEQUENCE [LARGE SCALE GENOMIC DNA]</scope>
    <source>
        <strain evidence="22 23">PY_sf001</strain>
    </source>
</reference>
<gene>
    <name evidence="22" type="ORF">KP79_PYT09952</name>
</gene>
<dbReference type="PANTHER" id="PTHR46420">
    <property type="entry name" value="BETA-1,4-GLUCURONYLTRANSFERASE 1"/>
    <property type="match status" value="1"/>
</dbReference>
<dbReference type="GO" id="GO:0035269">
    <property type="term" value="P:protein O-linked glycosylation via mannose"/>
    <property type="evidence" value="ECO:0007669"/>
    <property type="project" value="TreeGrafter"/>
</dbReference>
<keyword evidence="9" id="KW-0479">Metal-binding</keyword>
<evidence type="ECO:0000256" key="18">
    <source>
        <dbReference type="ARBA" id="ARBA00032181"/>
    </source>
</evidence>
<name>A0A210PQ54_MIZYE</name>
<comment type="pathway">
    <text evidence="3">Protein modification; protein glycosylation.</text>
</comment>
<feature type="transmembrane region" description="Helical" evidence="21">
    <location>
        <begin position="12"/>
        <end position="32"/>
    </location>
</feature>
<organism evidence="22 23">
    <name type="scientific">Mizuhopecten yessoensis</name>
    <name type="common">Japanese scallop</name>
    <name type="synonym">Patinopecten yessoensis</name>
    <dbReference type="NCBI Taxonomy" id="6573"/>
    <lineage>
        <taxon>Eukaryota</taxon>
        <taxon>Metazoa</taxon>
        <taxon>Spiralia</taxon>
        <taxon>Lophotrochozoa</taxon>
        <taxon>Mollusca</taxon>
        <taxon>Bivalvia</taxon>
        <taxon>Autobranchia</taxon>
        <taxon>Pteriomorphia</taxon>
        <taxon>Pectinida</taxon>
        <taxon>Pectinoidea</taxon>
        <taxon>Pectinidae</taxon>
        <taxon>Mizuhopecten</taxon>
    </lineage>
</organism>
<dbReference type="Pfam" id="PF13896">
    <property type="entry name" value="Glyco_transf_49"/>
    <property type="match status" value="1"/>
</dbReference>
<dbReference type="UniPathway" id="UPA00378"/>
<dbReference type="GO" id="GO:0015020">
    <property type="term" value="F:glucuronosyltransferase activity"/>
    <property type="evidence" value="ECO:0007669"/>
    <property type="project" value="InterPro"/>
</dbReference>
<dbReference type="EMBL" id="NEDP02005560">
    <property type="protein sequence ID" value="OWF38630.1"/>
    <property type="molecule type" value="Genomic_DNA"/>
</dbReference>
<evidence type="ECO:0000256" key="13">
    <source>
        <dbReference type="ARBA" id="ARBA00023136"/>
    </source>
</evidence>
<proteinExistence type="inferred from homology"/>
<dbReference type="AlphaFoldDB" id="A0A210PQ54"/>
<evidence type="ECO:0000256" key="3">
    <source>
        <dbReference type="ARBA" id="ARBA00004922"/>
    </source>
</evidence>
<dbReference type="GO" id="GO:0000139">
    <property type="term" value="C:Golgi membrane"/>
    <property type="evidence" value="ECO:0007669"/>
    <property type="project" value="UniProtKB-SubCell"/>
</dbReference>
<dbReference type="OrthoDB" id="9974378at2759"/>
<evidence type="ECO:0000256" key="7">
    <source>
        <dbReference type="ARBA" id="ARBA00022679"/>
    </source>
</evidence>
<evidence type="ECO:0000256" key="21">
    <source>
        <dbReference type="SAM" id="Phobius"/>
    </source>
</evidence>
<evidence type="ECO:0000256" key="4">
    <source>
        <dbReference type="ARBA" id="ARBA00008539"/>
    </source>
</evidence>
<dbReference type="GO" id="GO:0046872">
    <property type="term" value="F:metal ion binding"/>
    <property type="evidence" value="ECO:0007669"/>
    <property type="project" value="UniProtKB-KW"/>
</dbReference>
<evidence type="ECO:0000256" key="17">
    <source>
        <dbReference type="ARBA" id="ARBA00032175"/>
    </source>
</evidence>
<dbReference type="Proteomes" id="UP000242188">
    <property type="component" value="Unassembled WGS sequence"/>
</dbReference>
<evidence type="ECO:0000313" key="23">
    <source>
        <dbReference type="Proteomes" id="UP000242188"/>
    </source>
</evidence>
<evidence type="ECO:0000256" key="8">
    <source>
        <dbReference type="ARBA" id="ARBA00022692"/>
    </source>
</evidence>
<keyword evidence="13 21" id="KW-0472">Membrane</keyword>
<comment type="similarity">
    <text evidence="4">Belongs to the glycosyltransferase 49 family.</text>
</comment>
<keyword evidence="15" id="KW-0464">Manganese</keyword>
<keyword evidence="14" id="KW-0325">Glycoprotein</keyword>
<accession>A0A210PQ54</accession>
<comment type="caution">
    <text evidence="22">The sequence shown here is derived from an EMBL/GenBank/DDBJ whole genome shotgun (WGS) entry which is preliminary data.</text>
</comment>
<evidence type="ECO:0000313" key="22">
    <source>
        <dbReference type="EMBL" id="OWF38630.1"/>
    </source>
</evidence>
<evidence type="ECO:0000256" key="12">
    <source>
        <dbReference type="ARBA" id="ARBA00023034"/>
    </source>
</evidence>
<evidence type="ECO:0000256" key="6">
    <source>
        <dbReference type="ARBA" id="ARBA00022676"/>
    </source>
</evidence>
<dbReference type="InterPro" id="IPR043189">
    <property type="entry name" value="B4GAT1"/>
</dbReference>